<dbReference type="AlphaFoldDB" id="A0A8J6TIF6"/>
<dbReference type="Proteomes" id="UP000614469">
    <property type="component" value="Unassembled WGS sequence"/>
</dbReference>
<protein>
    <recommendedName>
        <fullName evidence="2">Antitoxin</fullName>
    </recommendedName>
</protein>
<gene>
    <name evidence="3" type="ORF">H8E29_06780</name>
</gene>
<dbReference type="SUPFAM" id="SSF143120">
    <property type="entry name" value="YefM-like"/>
    <property type="match status" value="1"/>
</dbReference>
<name>A0A8J6TIF6_9CHLR</name>
<comment type="caution">
    <text evidence="3">The sequence shown here is derived from an EMBL/GenBank/DDBJ whole genome shotgun (WGS) entry which is preliminary data.</text>
</comment>
<dbReference type="InterPro" id="IPR036165">
    <property type="entry name" value="YefM-like_sf"/>
</dbReference>
<evidence type="ECO:0000256" key="2">
    <source>
        <dbReference type="RuleBase" id="RU362080"/>
    </source>
</evidence>
<reference evidence="3 4" key="1">
    <citation type="submission" date="2020-08" db="EMBL/GenBank/DDBJ databases">
        <title>Bridging the membrane lipid divide: bacteria of the FCB group superphylum have the potential to synthesize archaeal ether lipids.</title>
        <authorList>
            <person name="Villanueva L."/>
            <person name="Von Meijenfeldt F.A.B."/>
            <person name="Westbye A.B."/>
            <person name="Yadav S."/>
            <person name="Hopmans E.C."/>
            <person name="Dutilh B.E."/>
            <person name="Sinninghe Damste J.S."/>
        </authorList>
    </citation>
    <scope>NUCLEOTIDE SEQUENCE [LARGE SCALE GENOMIC DNA]</scope>
    <source>
        <strain evidence="3">NIOZ-UU36</strain>
    </source>
</reference>
<dbReference type="InterPro" id="IPR006442">
    <property type="entry name" value="Antitoxin_Phd/YefM"/>
</dbReference>
<dbReference type="NCBIfam" id="TIGR01552">
    <property type="entry name" value="phd_fam"/>
    <property type="match status" value="1"/>
</dbReference>
<comment type="function">
    <text evidence="2">Antitoxin component of a type II toxin-antitoxin (TA) system.</text>
</comment>
<dbReference type="Gene3D" id="3.40.1620.10">
    <property type="entry name" value="YefM-like domain"/>
    <property type="match status" value="1"/>
</dbReference>
<proteinExistence type="inferred from homology"/>
<comment type="similarity">
    <text evidence="1 2">Belongs to the phD/YefM antitoxin family.</text>
</comment>
<evidence type="ECO:0000313" key="4">
    <source>
        <dbReference type="Proteomes" id="UP000614469"/>
    </source>
</evidence>
<organism evidence="3 4">
    <name type="scientific">Candidatus Desulfolinea nitratireducens</name>
    <dbReference type="NCBI Taxonomy" id="2841698"/>
    <lineage>
        <taxon>Bacteria</taxon>
        <taxon>Bacillati</taxon>
        <taxon>Chloroflexota</taxon>
        <taxon>Anaerolineae</taxon>
        <taxon>Anaerolineales</taxon>
        <taxon>Anaerolineales incertae sedis</taxon>
        <taxon>Candidatus Desulfolinea</taxon>
    </lineage>
</organism>
<accession>A0A8J6TIF6</accession>
<evidence type="ECO:0000313" key="3">
    <source>
        <dbReference type="EMBL" id="MBC8334949.1"/>
    </source>
</evidence>
<sequence>MFPTKIKSGEARAKWRDILDQVFAGKDMLIERNGKEIAVMIPAVDYEQIRETLEEMRATREAAAAYKEWKTDPSLARAWDNVDAELNSEE</sequence>
<evidence type="ECO:0000256" key="1">
    <source>
        <dbReference type="ARBA" id="ARBA00009981"/>
    </source>
</evidence>
<dbReference type="Pfam" id="PF02604">
    <property type="entry name" value="PhdYeFM_antitox"/>
    <property type="match status" value="1"/>
</dbReference>
<dbReference type="EMBL" id="JACNJN010000085">
    <property type="protein sequence ID" value="MBC8334949.1"/>
    <property type="molecule type" value="Genomic_DNA"/>
</dbReference>